<dbReference type="PATRIC" id="fig|1432052.4.peg.5591"/>
<name>A0A1E3A623_9FIRM</name>
<keyword evidence="3 7" id="KW-0812">Transmembrane</keyword>
<feature type="transmembrane region" description="Helical" evidence="7">
    <location>
        <begin position="302"/>
        <end position="322"/>
    </location>
</feature>
<feature type="transmembrane region" description="Helical" evidence="7">
    <location>
        <begin position="442"/>
        <end position="464"/>
    </location>
</feature>
<dbReference type="EMBL" id="MCGH01000003">
    <property type="protein sequence ID" value="ODM04225.1"/>
    <property type="molecule type" value="Genomic_DNA"/>
</dbReference>
<feature type="transmembrane region" description="Helical" evidence="7">
    <location>
        <begin position="343"/>
        <end position="369"/>
    </location>
</feature>
<evidence type="ECO:0000313" key="11">
    <source>
        <dbReference type="Proteomes" id="UP000094067"/>
    </source>
</evidence>
<comment type="subcellular location">
    <subcellularLocation>
        <location evidence="1">Cell membrane</location>
        <topology evidence="1">Multi-pass membrane protein</topology>
    </subcellularLocation>
</comment>
<dbReference type="InterPro" id="IPR025857">
    <property type="entry name" value="MacB_PCD"/>
</dbReference>
<dbReference type="Pfam" id="PF02687">
    <property type="entry name" value="FtsX"/>
    <property type="match status" value="1"/>
</dbReference>
<dbReference type="Proteomes" id="UP000094067">
    <property type="component" value="Unassembled WGS sequence"/>
</dbReference>
<proteinExistence type="predicted"/>
<dbReference type="Pfam" id="PF12704">
    <property type="entry name" value="MacB_PCD"/>
    <property type="match status" value="1"/>
</dbReference>
<keyword evidence="2" id="KW-1003">Cell membrane</keyword>
<evidence type="ECO:0000256" key="4">
    <source>
        <dbReference type="ARBA" id="ARBA00022989"/>
    </source>
</evidence>
<evidence type="ECO:0000259" key="8">
    <source>
        <dbReference type="Pfam" id="PF02687"/>
    </source>
</evidence>
<feature type="domain" description="MacB-like periplasmic core" evidence="9">
    <location>
        <begin position="129"/>
        <end position="267"/>
    </location>
</feature>
<keyword evidence="4 7" id="KW-1133">Transmembrane helix</keyword>
<organism evidence="10 11">
    <name type="scientific">Eisenbergiella tayi</name>
    <dbReference type="NCBI Taxonomy" id="1432052"/>
    <lineage>
        <taxon>Bacteria</taxon>
        <taxon>Bacillati</taxon>
        <taxon>Bacillota</taxon>
        <taxon>Clostridia</taxon>
        <taxon>Lachnospirales</taxon>
        <taxon>Lachnospiraceae</taxon>
        <taxon>Eisenbergiella</taxon>
    </lineage>
</organism>
<comment type="caution">
    <text evidence="10">The sequence shown here is derived from an EMBL/GenBank/DDBJ whole genome shotgun (WGS) entry which is preliminary data.</text>
</comment>
<evidence type="ECO:0000259" key="9">
    <source>
        <dbReference type="Pfam" id="PF12704"/>
    </source>
</evidence>
<protein>
    <submittedName>
        <fullName evidence="10">FtsX-like permease family protein</fullName>
    </submittedName>
</protein>
<dbReference type="PANTHER" id="PTHR30572">
    <property type="entry name" value="MEMBRANE COMPONENT OF TRANSPORTER-RELATED"/>
    <property type="match status" value="1"/>
</dbReference>
<dbReference type="PANTHER" id="PTHR30572:SF9">
    <property type="entry name" value="ABC TRANSPORTER PERMEASE PROTEIN"/>
    <property type="match status" value="1"/>
</dbReference>
<evidence type="ECO:0000256" key="1">
    <source>
        <dbReference type="ARBA" id="ARBA00004651"/>
    </source>
</evidence>
<feature type="transmembrane region" description="Helical" evidence="7">
    <location>
        <begin position="20"/>
        <end position="38"/>
    </location>
</feature>
<dbReference type="InterPro" id="IPR050250">
    <property type="entry name" value="Macrolide_Exporter_MacB"/>
</dbReference>
<evidence type="ECO:0000256" key="2">
    <source>
        <dbReference type="ARBA" id="ARBA00022475"/>
    </source>
</evidence>
<reference evidence="10 11" key="1">
    <citation type="submission" date="2016-07" db="EMBL/GenBank/DDBJ databases">
        <title>Characterization of isolates of Eisenbergiella tayi derived from blood cultures, using whole genome sequencing.</title>
        <authorList>
            <person name="Burdz T."/>
            <person name="Wiebe D."/>
            <person name="Huynh C."/>
            <person name="Bernard K."/>
        </authorList>
    </citation>
    <scope>NUCLEOTIDE SEQUENCE [LARGE SCALE GENOMIC DNA]</scope>
    <source>
        <strain evidence="10 11">NML 110608</strain>
    </source>
</reference>
<gene>
    <name evidence="10" type="ORF">BEI61_05029</name>
</gene>
<feature type="region of interest" description="Disordered" evidence="6">
    <location>
        <begin position="387"/>
        <end position="424"/>
    </location>
</feature>
<dbReference type="GO" id="GO:0022857">
    <property type="term" value="F:transmembrane transporter activity"/>
    <property type="evidence" value="ECO:0007669"/>
    <property type="project" value="TreeGrafter"/>
</dbReference>
<evidence type="ECO:0000256" key="3">
    <source>
        <dbReference type="ARBA" id="ARBA00022692"/>
    </source>
</evidence>
<keyword evidence="5 7" id="KW-0472">Membrane</keyword>
<accession>A0A1E3A623</accession>
<evidence type="ECO:0000256" key="7">
    <source>
        <dbReference type="SAM" id="Phobius"/>
    </source>
</evidence>
<sequence length="474" mass="51792">MGFLKRAFLYVTKKRGKSILLFIILLVMATFVLTGLSIEKAAQIAQDNLRYALGGEFEIVPDYSESNPYYKRLTDDEGNFSIYTERPVTQEIIDKVMETDGIKSYDGMAQSLVSTNLEVIPGTVPVKDKYRDMVYSRFVTGTENNSFFRSGTLKLIEGSHVPEGGGQVAVISKDLAEKNGLGIGDSLSLTRENGGKTELKIIGLFEVVKQAQAYINVNSFDKLENQIFTGIQACQDGLSHSLPGFQSVIFEVNDPAQLDDIISQLKENDAIDWRAYKVETDNKTYLAAAAPLEKSQTLITSFLLLIVLVSAVVLSLILTMWAKSRIHETGVLLSIGFGKASIIGQYLTEVFLIAAIAFGLSFFSGSFIAGRIGNSLLQLQYTREQSIQEPDEGENGVQVSRKGDRNPDVVISDNGNGGKPIPNKDFPEPLSVSVGLDSMVKLYLIGFAIITFSVGVSSAAVMRLKPGEILAKMS</sequence>
<dbReference type="AlphaFoldDB" id="A0A1E3A623"/>
<feature type="domain" description="ABC3 transporter permease C-terminal" evidence="8">
    <location>
        <begin position="301"/>
        <end position="378"/>
    </location>
</feature>
<dbReference type="InterPro" id="IPR003838">
    <property type="entry name" value="ABC3_permease_C"/>
</dbReference>
<evidence type="ECO:0000256" key="5">
    <source>
        <dbReference type="ARBA" id="ARBA00023136"/>
    </source>
</evidence>
<dbReference type="GO" id="GO:0005886">
    <property type="term" value="C:plasma membrane"/>
    <property type="evidence" value="ECO:0007669"/>
    <property type="project" value="UniProtKB-SubCell"/>
</dbReference>
<evidence type="ECO:0000256" key="6">
    <source>
        <dbReference type="SAM" id="MobiDB-lite"/>
    </source>
</evidence>
<evidence type="ECO:0000313" key="10">
    <source>
        <dbReference type="EMBL" id="ODM04225.1"/>
    </source>
</evidence>
<dbReference type="RefSeq" id="WP_069154441.1">
    <property type="nucleotide sequence ID" value="NZ_MCGH01000003.1"/>
</dbReference>